<protein>
    <submittedName>
        <fullName evidence="1">Uncharacterized protein</fullName>
    </submittedName>
</protein>
<evidence type="ECO:0000313" key="1">
    <source>
        <dbReference type="EMBL" id="ETP35358.1"/>
    </source>
</evidence>
<name>W2YL03_PHYNI</name>
<dbReference type="Proteomes" id="UP000018948">
    <property type="component" value="Unassembled WGS sequence"/>
</dbReference>
<feature type="non-terminal residue" evidence="1">
    <location>
        <position position="1"/>
    </location>
</feature>
<gene>
    <name evidence="1" type="ORF">F442_16418</name>
</gene>
<proteinExistence type="predicted"/>
<organism evidence="1 2">
    <name type="scientific">Phytophthora nicotianae P10297</name>
    <dbReference type="NCBI Taxonomy" id="1317064"/>
    <lineage>
        <taxon>Eukaryota</taxon>
        <taxon>Sar</taxon>
        <taxon>Stramenopiles</taxon>
        <taxon>Oomycota</taxon>
        <taxon>Peronosporomycetes</taxon>
        <taxon>Peronosporales</taxon>
        <taxon>Peronosporaceae</taxon>
        <taxon>Phytophthora</taxon>
    </lineage>
</organism>
<evidence type="ECO:0000313" key="2">
    <source>
        <dbReference type="Proteomes" id="UP000018948"/>
    </source>
</evidence>
<reference evidence="1 2" key="1">
    <citation type="submission" date="2013-11" db="EMBL/GenBank/DDBJ databases">
        <title>The Genome Sequence of Phytophthora parasitica P10297.</title>
        <authorList>
            <consortium name="The Broad Institute Genomics Platform"/>
            <person name="Russ C."/>
            <person name="Tyler B."/>
            <person name="Panabieres F."/>
            <person name="Shan W."/>
            <person name="Tripathy S."/>
            <person name="Grunwald N."/>
            <person name="Machado M."/>
            <person name="Johnson C.S."/>
            <person name="Walker B."/>
            <person name="Young S.K."/>
            <person name="Zeng Q."/>
            <person name="Gargeya S."/>
            <person name="Fitzgerald M."/>
            <person name="Haas B."/>
            <person name="Abouelleil A."/>
            <person name="Allen A.W."/>
            <person name="Alvarado L."/>
            <person name="Arachchi H.M."/>
            <person name="Berlin A.M."/>
            <person name="Chapman S.B."/>
            <person name="Gainer-Dewar J."/>
            <person name="Goldberg J."/>
            <person name="Griggs A."/>
            <person name="Gujja S."/>
            <person name="Hansen M."/>
            <person name="Howarth C."/>
            <person name="Imamovic A."/>
            <person name="Ireland A."/>
            <person name="Larimer J."/>
            <person name="McCowan C."/>
            <person name="Murphy C."/>
            <person name="Pearson M."/>
            <person name="Poon T.W."/>
            <person name="Priest M."/>
            <person name="Roberts A."/>
            <person name="Saif S."/>
            <person name="Shea T."/>
            <person name="Sisk P."/>
            <person name="Sykes S."/>
            <person name="Wortman J."/>
            <person name="Nusbaum C."/>
            <person name="Birren B."/>
        </authorList>
    </citation>
    <scope>NUCLEOTIDE SEQUENCE [LARGE SCALE GENOMIC DNA]</scope>
    <source>
        <strain evidence="1 2">P10297</strain>
    </source>
</reference>
<dbReference type="EMBL" id="ANIY01003443">
    <property type="protein sequence ID" value="ETP35358.1"/>
    <property type="molecule type" value="Genomic_DNA"/>
</dbReference>
<sequence>AGGSVHGTEPQDYFGRSGSGISNIFLHTLNFLDVK</sequence>
<comment type="caution">
    <text evidence="1">The sequence shown here is derived from an EMBL/GenBank/DDBJ whole genome shotgun (WGS) entry which is preliminary data.</text>
</comment>
<dbReference type="AlphaFoldDB" id="W2YL03"/>
<accession>W2YL03</accession>